<dbReference type="AlphaFoldDB" id="A0A3G8ZHT3"/>
<reference evidence="2 3" key="2">
    <citation type="submission" date="2018-12" db="EMBL/GenBank/DDBJ databases">
        <title>Nakamurella antarcticus sp. nov., isolated from Antarctica South Shetland Islands soil.</title>
        <authorList>
            <person name="Peng F."/>
        </authorList>
    </citation>
    <scope>NUCLEOTIDE SEQUENCE [LARGE SCALE GENOMIC DNA]</scope>
    <source>
        <strain evidence="2 3">S14-144</strain>
    </source>
</reference>
<dbReference type="EMBL" id="CP034170">
    <property type="protein sequence ID" value="AZI56919.1"/>
    <property type="molecule type" value="Genomic_DNA"/>
</dbReference>
<sequence>MDQRRAGMLVLVAALLSVAAIALVGQAIRPLPGKALALPLGGAPSVGDCALAPSPAAFPYPVAKAGQYRVPNVAPLAPCVGTRFGEVFEVVDALTKSDQQASMCLRLDDYLEMYTDPSGIFVHSYSVSTTLVGPNDRQFASGQRWVACVVIAGHQGQFDRPVKQSWSAMPSAFATCWADAGPTQGVPDIACDSPHRMELLGVMFNFSPDLTQSGLDARCKEWARTVTNMADVTAGDQLLIRAVMEASPKGQLVPALAGGDGASDRESDGFYTVFSANCVAVPADENRVLIGPLTSLGNGPVPFG</sequence>
<evidence type="ECO:0000259" key="1">
    <source>
        <dbReference type="Pfam" id="PF13845"/>
    </source>
</evidence>
<feature type="domain" description="Septum formation-related" evidence="1">
    <location>
        <begin position="82"/>
        <end position="203"/>
    </location>
</feature>
<organism evidence="2 3">
    <name type="scientific">Nakamurella antarctica</name>
    <dbReference type="NCBI Taxonomy" id="1902245"/>
    <lineage>
        <taxon>Bacteria</taxon>
        <taxon>Bacillati</taxon>
        <taxon>Actinomycetota</taxon>
        <taxon>Actinomycetes</taxon>
        <taxon>Nakamurellales</taxon>
        <taxon>Nakamurellaceae</taxon>
        <taxon>Nakamurella</taxon>
    </lineage>
</organism>
<evidence type="ECO:0000313" key="3">
    <source>
        <dbReference type="Proteomes" id="UP000268084"/>
    </source>
</evidence>
<reference evidence="2 3" key="1">
    <citation type="submission" date="2018-11" db="EMBL/GenBank/DDBJ databases">
        <authorList>
            <person name="Da X."/>
        </authorList>
    </citation>
    <scope>NUCLEOTIDE SEQUENCE [LARGE SCALE GENOMIC DNA]</scope>
    <source>
        <strain evidence="2 3">S14-144</strain>
    </source>
</reference>
<dbReference type="OrthoDB" id="3381205at2"/>
<evidence type="ECO:0000313" key="2">
    <source>
        <dbReference type="EMBL" id="AZI56919.1"/>
    </source>
</evidence>
<dbReference type="InterPro" id="IPR026004">
    <property type="entry name" value="Septum_form"/>
</dbReference>
<proteinExistence type="predicted"/>
<accession>A0A3G8ZHT3</accession>
<name>A0A3G8ZHT3_9ACTN</name>
<protein>
    <recommendedName>
        <fullName evidence="1">Septum formation-related domain-containing protein</fullName>
    </recommendedName>
</protein>
<keyword evidence="3" id="KW-1185">Reference proteome</keyword>
<dbReference type="RefSeq" id="WP_124797604.1">
    <property type="nucleotide sequence ID" value="NZ_CP034170.1"/>
</dbReference>
<dbReference type="Proteomes" id="UP000268084">
    <property type="component" value="Chromosome"/>
</dbReference>
<dbReference type="Pfam" id="PF13845">
    <property type="entry name" value="Septum_form"/>
    <property type="match status" value="1"/>
</dbReference>
<dbReference type="KEGG" id="nak:EH165_00770"/>
<gene>
    <name evidence="2" type="ORF">EH165_00770</name>
</gene>